<reference evidence="3" key="1">
    <citation type="submission" date="2022-10" db="EMBL/GenBank/DDBJ databases">
        <authorList>
            <person name="Chen Y."/>
            <person name="Dougan E. K."/>
            <person name="Chan C."/>
            <person name="Rhodes N."/>
            <person name="Thang M."/>
        </authorList>
    </citation>
    <scope>NUCLEOTIDE SEQUENCE</scope>
</reference>
<keyword evidence="2" id="KW-1133">Transmembrane helix</keyword>
<keyword evidence="2" id="KW-0812">Transmembrane</keyword>
<dbReference type="EMBL" id="CAMXCT010001957">
    <property type="protein sequence ID" value="CAI3994460.1"/>
    <property type="molecule type" value="Genomic_DNA"/>
</dbReference>
<evidence type="ECO:0000313" key="4">
    <source>
        <dbReference type="EMBL" id="CAL1147835.1"/>
    </source>
</evidence>
<evidence type="ECO:0000313" key="6">
    <source>
        <dbReference type="Proteomes" id="UP001152797"/>
    </source>
</evidence>
<evidence type="ECO:0000256" key="2">
    <source>
        <dbReference type="SAM" id="Phobius"/>
    </source>
</evidence>
<evidence type="ECO:0000313" key="3">
    <source>
        <dbReference type="EMBL" id="CAI3994460.1"/>
    </source>
</evidence>
<sequence length="418" mass="45892">MAEVPAPLNDKPSIPNGEPRTSEVLTEAMAEAIAQKAQEPEKGQQPKGCSSRLQRFEQCLDRLPFPPSIAPLRCLRREGCAFRCCEANKCCFRFGSLGCQICGNFRKLLLMVSLSLSMIGVLLRALPAAALSTDRGNLHSYPWAYGDYSCLQQNKCGGLEAKIYIGLESLLVDAPQMYKAIPWAADDCVANLSSLGAGSYCSICRDASRGCAAMAFLSIACSLFNLWADIQRMRAMNDHNFIKAVAIVSNILGALQLMLAVSIFQMLCVAEFPLEDADQTFSFKVSVGRWALKRLDDKASACGINFFNVLVHWAISVPEARWKSGAVMDPAPPNFWPSIERPLKLQSVVPEAHAAVAQGWVGDDPASVLVPVHDRPVEQAAEADAEALEMWMRCCNHLQSENVTCLYHIWNLDETSLN</sequence>
<protein>
    <submittedName>
        <fullName evidence="5">RNase H type-1 domain-containing protein</fullName>
    </submittedName>
</protein>
<keyword evidence="2" id="KW-0472">Membrane</keyword>
<dbReference type="AlphaFoldDB" id="A0A9P1G1H8"/>
<reference evidence="4" key="2">
    <citation type="submission" date="2024-04" db="EMBL/GenBank/DDBJ databases">
        <authorList>
            <person name="Chen Y."/>
            <person name="Shah S."/>
            <person name="Dougan E. K."/>
            <person name="Thang M."/>
            <person name="Chan C."/>
        </authorList>
    </citation>
    <scope>NUCLEOTIDE SEQUENCE [LARGE SCALE GENOMIC DNA]</scope>
</reference>
<dbReference type="EMBL" id="CAMXCT030001957">
    <property type="protein sequence ID" value="CAL4781772.1"/>
    <property type="molecule type" value="Genomic_DNA"/>
</dbReference>
<feature type="transmembrane region" description="Helical" evidence="2">
    <location>
        <begin position="108"/>
        <end position="131"/>
    </location>
</feature>
<dbReference type="Proteomes" id="UP001152797">
    <property type="component" value="Unassembled WGS sequence"/>
</dbReference>
<evidence type="ECO:0000313" key="5">
    <source>
        <dbReference type="EMBL" id="CAL4781772.1"/>
    </source>
</evidence>
<dbReference type="OrthoDB" id="407512at2759"/>
<name>A0A9P1G1H8_9DINO</name>
<gene>
    <name evidence="3" type="ORF">C1SCF055_LOCUS21105</name>
</gene>
<feature type="transmembrane region" description="Helical" evidence="2">
    <location>
        <begin position="207"/>
        <end position="228"/>
    </location>
</feature>
<evidence type="ECO:0000256" key="1">
    <source>
        <dbReference type="SAM" id="MobiDB-lite"/>
    </source>
</evidence>
<dbReference type="EMBL" id="CAMXCT020001957">
    <property type="protein sequence ID" value="CAL1147835.1"/>
    <property type="molecule type" value="Genomic_DNA"/>
</dbReference>
<keyword evidence="6" id="KW-1185">Reference proteome</keyword>
<organism evidence="3">
    <name type="scientific">Cladocopium goreaui</name>
    <dbReference type="NCBI Taxonomy" id="2562237"/>
    <lineage>
        <taxon>Eukaryota</taxon>
        <taxon>Sar</taxon>
        <taxon>Alveolata</taxon>
        <taxon>Dinophyceae</taxon>
        <taxon>Suessiales</taxon>
        <taxon>Symbiodiniaceae</taxon>
        <taxon>Cladocopium</taxon>
    </lineage>
</organism>
<accession>A0A9P1G1H8</accession>
<feature type="region of interest" description="Disordered" evidence="1">
    <location>
        <begin position="1"/>
        <end position="22"/>
    </location>
</feature>
<feature type="transmembrane region" description="Helical" evidence="2">
    <location>
        <begin position="240"/>
        <end position="264"/>
    </location>
</feature>
<comment type="caution">
    <text evidence="3">The sequence shown here is derived from an EMBL/GenBank/DDBJ whole genome shotgun (WGS) entry which is preliminary data.</text>
</comment>
<proteinExistence type="predicted"/>